<evidence type="ECO:0000313" key="2">
    <source>
        <dbReference type="Proteomes" id="UP000289022"/>
    </source>
</evidence>
<dbReference type="EMBL" id="RJGP01000133">
    <property type="protein sequence ID" value="RVZ39981.1"/>
    <property type="molecule type" value="Genomic_DNA"/>
</dbReference>
<dbReference type="Proteomes" id="UP000289022">
    <property type="component" value="Unassembled WGS sequence"/>
</dbReference>
<accession>A0A438XPQ8</accession>
<keyword evidence="1" id="KW-0670">Pyruvate</keyword>
<gene>
    <name evidence="1" type="primary">porC</name>
    <name evidence="1" type="synonym">porG</name>
    <name evidence="1" type="ORF">EC518_03955</name>
</gene>
<organism evidence="1 2">
    <name type="scientific">Helicobacter pylori</name>
    <name type="common">Campylobacter pylori</name>
    <dbReference type="NCBI Taxonomy" id="210"/>
    <lineage>
        <taxon>Bacteria</taxon>
        <taxon>Pseudomonadati</taxon>
        <taxon>Campylobacterota</taxon>
        <taxon>Epsilonproteobacteria</taxon>
        <taxon>Campylobacterales</taxon>
        <taxon>Helicobacteraceae</taxon>
        <taxon>Helicobacter</taxon>
    </lineage>
</organism>
<dbReference type="AlphaFoldDB" id="A0A438XPQ8"/>
<feature type="non-terminal residue" evidence="1">
    <location>
        <position position="1"/>
    </location>
</feature>
<proteinExistence type="predicted"/>
<comment type="caution">
    <text evidence="1">The sequence shown here is derived from an EMBL/GenBank/DDBJ whole genome shotgun (WGS) entry which is preliminary data.</text>
</comment>
<evidence type="ECO:0000313" key="1">
    <source>
        <dbReference type="EMBL" id="RVZ39981.1"/>
    </source>
</evidence>
<name>A0A438XPQ8_HELPX</name>
<protein>
    <submittedName>
        <fullName evidence="1">Pyruvate ferredoxin oxidoreductase</fullName>
    </submittedName>
</protein>
<sequence>KVLGKKLTQEVIDANMLAIQRAYEEVQ</sequence>
<reference evidence="1 2" key="1">
    <citation type="submission" date="2018-11" db="EMBL/GenBank/DDBJ databases">
        <title>Genetic determinants and prediction of antibiotic resistance phenotypes in Helicobacter pylori.</title>
        <authorList>
            <person name="Wagner K."/>
        </authorList>
    </citation>
    <scope>NUCLEOTIDE SEQUENCE [LARGE SCALE GENOMIC DNA]</scope>
    <source>
        <strain evidence="1 2">ZH70</strain>
    </source>
</reference>